<keyword evidence="2" id="KW-1185">Reference proteome</keyword>
<dbReference type="Proteomes" id="UP000053573">
    <property type="component" value="Unassembled WGS sequence"/>
</dbReference>
<evidence type="ECO:0000313" key="1">
    <source>
        <dbReference type="EMBL" id="KLJ07227.1"/>
    </source>
</evidence>
<dbReference type="EMBL" id="LDEV01002874">
    <property type="protein sequence ID" value="KLJ07227.1"/>
    <property type="molecule type" value="Genomic_DNA"/>
</dbReference>
<sequence length="192" mass="20679">MLNCNKLRTNTACPPVTSCPPAALQKGALASIESAQRSSSLILNRSARFHGVLSPSSPRSVSISIIDSGLDEALLMCGSLVGPNIAGFSLLASNRQTSSTQPLNFNVLCPEAGLELQYNPFSAVKVFFRVPAQRQVQQLIPPFVKTSVSPFSLGKPGHDGVKHRAAHASSRWGFKAWSLFQEALSYVDELLR</sequence>
<protein>
    <submittedName>
        <fullName evidence="1">Uncharacterized protein</fullName>
    </submittedName>
</protein>
<proteinExistence type="predicted"/>
<gene>
    <name evidence="1" type="ORF">EMPG_17287</name>
</gene>
<organism evidence="1 2">
    <name type="scientific">Blastomyces silverae</name>
    <dbReference type="NCBI Taxonomy" id="2060906"/>
    <lineage>
        <taxon>Eukaryota</taxon>
        <taxon>Fungi</taxon>
        <taxon>Dikarya</taxon>
        <taxon>Ascomycota</taxon>
        <taxon>Pezizomycotina</taxon>
        <taxon>Eurotiomycetes</taxon>
        <taxon>Eurotiomycetidae</taxon>
        <taxon>Onygenales</taxon>
        <taxon>Ajellomycetaceae</taxon>
        <taxon>Blastomyces</taxon>
    </lineage>
</organism>
<evidence type="ECO:0000313" key="2">
    <source>
        <dbReference type="Proteomes" id="UP000053573"/>
    </source>
</evidence>
<comment type="caution">
    <text evidence="1">The sequence shown here is derived from an EMBL/GenBank/DDBJ whole genome shotgun (WGS) entry which is preliminary data.</text>
</comment>
<dbReference type="AlphaFoldDB" id="A0A0H1B891"/>
<name>A0A0H1B891_9EURO</name>
<reference evidence="2" key="1">
    <citation type="journal article" date="2015" name="PLoS Genet.">
        <title>The dynamic genome and transcriptome of the human fungal pathogen Blastomyces and close relative Emmonsia.</title>
        <authorList>
            <person name="Munoz J.F."/>
            <person name="Gauthier G.M."/>
            <person name="Desjardins C.A."/>
            <person name="Gallo J.E."/>
            <person name="Holder J."/>
            <person name="Sullivan T.D."/>
            <person name="Marty A.J."/>
            <person name="Carmen J.C."/>
            <person name="Chen Z."/>
            <person name="Ding L."/>
            <person name="Gujja S."/>
            <person name="Magrini V."/>
            <person name="Misas E."/>
            <person name="Mitreva M."/>
            <person name="Priest M."/>
            <person name="Saif S."/>
            <person name="Whiston E.A."/>
            <person name="Young S."/>
            <person name="Zeng Q."/>
            <person name="Goldman W.E."/>
            <person name="Mardis E.R."/>
            <person name="Taylor J.W."/>
            <person name="McEwen J.G."/>
            <person name="Clay O.K."/>
            <person name="Klein B.S."/>
            <person name="Cuomo C.A."/>
        </authorList>
    </citation>
    <scope>NUCLEOTIDE SEQUENCE [LARGE SCALE GENOMIC DNA]</scope>
    <source>
        <strain evidence="2">UAMH 139</strain>
    </source>
</reference>
<accession>A0A0H1B891</accession>